<keyword evidence="3 6" id="KW-0812">Transmembrane</keyword>
<dbReference type="eggNOG" id="COG0577">
    <property type="taxonomic scope" value="Bacteria"/>
</dbReference>
<dbReference type="KEGG" id="cpy:Cphy_1978"/>
<dbReference type="GO" id="GO:0022857">
    <property type="term" value="F:transmembrane transporter activity"/>
    <property type="evidence" value="ECO:0007669"/>
    <property type="project" value="TreeGrafter"/>
</dbReference>
<feature type="transmembrane region" description="Helical" evidence="6">
    <location>
        <begin position="350"/>
        <end position="377"/>
    </location>
</feature>
<dbReference type="InterPro" id="IPR050250">
    <property type="entry name" value="Macrolide_Exporter_MacB"/>
</dbReference>
<evidence type="ECO:0000256" key="5">
    <source>
        <dbReference type="ARBA" id="ARBA00023136"/>
    </source>
</evidence>
<keyword evidence="10" id="KW-1185">Reference proteome</keyword>
<evidence type="ECO:0000259" key="7">
    <source>
        <dbReference type="Pfam" id="PF02687"/>
    </source>
</evidence>
<dbReference type="PANTHER" id="PTHR30572:SF9">
    <property type="entry name" value="ABC TRANSPORTER PERMEASE PROTEIN"/>
    <property type="match status" value="1"/>
</dbReference>
<evidence type="ECO:0000256" key="2">
    <source>
        <dbReference type="ARBA" id="ARBA00022475"/>
    </source>
</evidence>
<keyword evidence="4 6" id="KW-1133">Transmembrane helix</keyword>
<proteinExistence type="predicted"/>
<accession>A9KHR1</accession>
<evidence type="ECO:0000256" key="6">
    <source>
        <dbReference type="SAM" id="Phobius"/>
    </source>
</evidence>
<evidence type="ECO:0008006" key="11">
    <source>
        <dbReference type="Google" id="ProtNLM"/>
    </source>
</evidence>
<comment type="subcellular location">
    <subcellularLocation>
        <location evidence="1">Cell membrane</location>
        <topology evidence="1">Multi-pass membrane protein</topology>
    </subcellularLocation>
</comment>
<evidence type="ECO:0000256" key="1">
    <source>
        <dbReference type="ARBA" id="ARBA00004651"/>
    </source>
</evidence>
<reference evidence="10" key="1">
    <citation type="submission" date="2007-11" db="EMBL/GenBank/DDBJ databases">
        <title>Complete genome sequence of Clostridium phytofermentans ISDg.</title>
        <authorList>
            <person name="Leschine S.B."/>
            <person name="Warnick T.A."/>
            <person name="Blanchard J.L."/>
            <person name="Schnell D.J."/>
            <person name="Petit E.L."/>
            <person name="LaTouf W.G."/>
            <person name="Copeland A."/>
            <person name="Lucas S."/>
            <person name="Lapidus A."/>
            <person name="Barry K."/>
            <person name="Glavina del Rio T."/>
            <person name="Dalin E."/>
            <person name="Tice H."/>
            <person name="Pitluck S."/>
            <person name="Kiss H."/>
            <person name="Brettin T."/>
            <person name="Bruce D."/>
            <person name="Detter J.C."/>
            <person name="Han C."/>
            <person name="Kuske C."/>
            <person name="Schmutz J."/>
            <person name="Larimer F."/>
            <person name="Land M."/>
            <person name="Hauser L."/>
            <person name="Kyrpides N."/>
            <person name="Kim E.A."/>
            <person name="Richardson P."/>
        </authorList>
    </citation>
    <scope>NUCLEOTIDE SEQUENCE [LARGE SCALE GENOMIC DNA]</scope>
    <source>
        <strain evidence="10">ATCC 700394 / DSM 18823 / ISDg</strain>
    </source>
</reference>
<dbReference type="InterPro" id="IPR003838">
    <property type="entry name" value="ABC3_permease_C"/>
</dbReference>
<dbReference type="InterPro" id="IPR025857">
    <property type="entry name" value="MacB_PCD"/>
</dbReference>
<dbReference type="Pfam" id="PF02687">
    <property type="entry name" value="FtsX"/>
    <property type="match status" value="1"/>
</dbReference>
<dbReference type="PANTHER" id="PTHR30572">
    <property type="entry name" value="MEMBRANE COMPONENT OF TRANSPORTER-RELATED"/>
    <property type="match status" value="1"/>
</dbReference>
<protein>
    <recommendedName>
        <fullName evidence="11">ABC3 transporter permease protein domain-containing protein</fullName>
    </recommendedName>
</protein>
<evidence type="ECO:0000256" key="3">
    <source>
        <dbReference type="ARBA" id="ARBA00022692"/>
    </source>
</evidence>
<feature type="transmembrane region" description="Helical" evidence="6">
    <location>
        <begin position="20"/>
        <end position="38"/>
    </location>
</feature>
<dbReference type="EMBL" id="CP000885">
    <property type="protein sequence ID" value="ABX42346.1"/>
    <property type="molecule type" value="Genomic_DNA"/>
</dbReference>
<keyword evidence="2" id="KW-1003">Cell membrane</keyword>
<evidence type="ECO:0000259" key="8">
    <source>
        <dbReference type="Pfam" id="PF12704"/>
    </source>
</evidence>
<feature type="domain" description="MacB-like periplasmic core" evidence="8">
    <location>
        <begin position="21"/>
        <end position="250"/>
    </location>
</feature>
<gene>
    <name evidence="9" type="ordered locus">Cphy_1978</name>
</gene>
<dbReference type="STRING" id="357809.Cphy_1978"/>
<dbReference type="RefSeq" id="WP_012200000.1">
    <property type="nucleotide sequence ID" value="NC_010001.1"/>
</dbReference>
<keyword evidence="5 6" id="KW-0472">Membrane</keyword>
<evidence type="ECO:0000256" key="4">
    <source>
        <dbReference type="ARBA" id="ARBA00022989"/>
    </source>
</evidence>
<feature type="domain" description="ABC3 transporter permease C-terminal" evidence="7">
    <location>
        <begin position="309"/>
        <end position="443"/>
    </location>
</feature>
<dbReference type="AlphaFoldDB" id="A9KHR1"/>
<dbReference type="HOGENOM" id="CLU_039499_1_2_9"/>
<name>A9KHR1_LACP7</name>
<feature type="transmembrane region" description="Helical" evidence="6">
    <location>
        <begin position="415"/>
        <end position="439"/>
    </location>
</feature>
<dbReference type="OrthoDB" id="9812886at2"/>
<dbReference type="Pfam" id="PF12704">
    <property type="entry name" value="MacB_PCD"/>
    <property type="match status" value="1"/>
</dbReference>
<dbReference type="GO" id="GO:0005886">
    <property type="term" value="C:plasma membrane"/>
    <property type="evidence" value="ECO:0007669"/>
    <property type="project" value="UniProtKB-SubCell"/>
</dbReference>
<feature type="transmembrane region" description="Helical" evidence="6">
    <location>
        <begin position="309"/>
        <end position="330"/>
    </location>
</feature>
<dbReference type="Proteomes" id="UP000000370">
    <property type="component" value="Chromosome"/>
</dbReference>
<sequence length="451" mass="50487" precursor="true">MYILKNSIKNLFRNKGRNIIVTIIILAMLTFTAISMIINSATDNVIKNYKEQFGSEIYLQYDNEKIEEEQKNGQWVDIPEISDDIKIALSESEYLKETMIKVFYPAYGKALKGLGQEKSEDNSNIQGGATTSGLYHEANLSVYGYNTPELMKDFKEGKRKITSGKMFEQNNECVISEDFSKLNNLEVGDTIDINDLSKDATFSPLKLTITGIYFDSTENKYGFDSAYTNPRNDILTTYETMKNYQDNIAKTKLYTVEATYYLKNPDMLDAFNKEAHEKGLHKNYLMSTDELSYNKIVKPAESLANVSSIFLVAVLIIGSVILILLSVLSIRERKYEIGVLRAMGMKKGKVVRGILYESLITIAICLVIGLSIGAAAAQPVSDMISESQVERGQNNNWGGAKVEQEEIEVVLTPKAVLNVSAIALLIAVISSSVGVLFILRYEPMKILSERN</sequence>
<evidence type="ECO:0000313" key="10">
    <source>
        <dbReference type="Proteomes" id="UP000000370"/>
    </source>
</evidence>
<organism evidence="9 10">
    <name type="scientific">Lachnoclostridium phytofermentans (strain ATCC 700394 / DSM 18823 / ISDg)</name>
    <name type="common">Clostridium phytofermentans</name>
    <dbReference type="NCBI Taxonomy" id="357809"/>
    <lineage>
        <taxon>Bacteria</taxon>
        <taxon>Bacillati</taxon>
        <taxon>Bacillota</taxon>
        <taxon>Clostridia</taxon>
        <taxon>Lachnospirales</taxon>
        <taxon>Lachnospiraceae</taxon>
    </lineage>
</organism>
<evidence type="ECO:0000313" key="9">
    <source>
        <dbReference type="EMBL" id="ABX42346.1"/>
    </source>
</evidence>